<evidence type="ECO:0000313" key="1">
    <source>
        <dbReference type="EMBL" id="KAK4189904.1"/>
    </source>
</evidence>
<sequence length="204" mass="22387">MYRGPSHAPTLRIPLIRILCEVGRAAVHLFFRRHSGTLSSLGAHEAPGSVQGSLTDFQPGPKRRLEPFAVPSSFTFDICYRTPSSNNQANMIHSQPPKKCNIIFVPAVRISAQSLNTRRSHPLLAAFHNTAIRTHDARSCFPANSLPFFYITVCGKGNRRYAIYATNREAVIAHSPASVPNPPTVTPIVGAGLCSCCSRQYWST</sequence>
<evidence type="ECO:0000313" key="2">
    <source>
        <dbReference type="Proteomes" id="UP001302126"/>
    </source>
</evidence>
<organism evidence="1 2">
    <name type="scientific">Podospora australis</name>
    <dbReference type="NCBI Taxonomy" id="1536484"/>
    <lineage>
        <taxon>Eukaryota</taxon>
        <taxon>Fungi</taxon>
        <taxon>Dikarya</taxon>
        <taxon>Ascomycota</taxon>
        <taxon>Pezizomycotina</taxon>
        <taxon>Sordariomycetes</taxon>
        <taxon>Sordariomycetidae</taxon>
        <taxon>Sordariales</taxon>
        <taxon>Podosporaceae</taxon>
        <taxon>Podospora</taxon>
    </lineage>
</organism>
<dbReference type="Proteomes" id="UP001302126">
    <property type="component" value="Unassembled WGS sequence"/>
</dbReference>
<accession>A0AAN6WX69</accession>
<dbReference type="EMBL" id="MU864371">
    <property type="protein sequence ID" value="KAK4189904.1"/>
    <property type="molecule type" value="Genomic_DNA"/>
</dbReference>
<name>A0AAN6WX69_9PEZI</name>
<comment type="caution">
    <text evidence="1">The sequence shown here is derived from an EMBL/GenBank/DDBJ whole genome shotgun (WGS) entry which is preliminary data.</text>
</comment>
<reference evidence="1" key="2">
    <citation type="submission" date="2023-05" db="EMBL/GenBank/DDBJ databases">
        <authorList>
            <consortium name="Lawrence Berkeley National Laboratory"/>
            <person name="Steindorff A."/>
            <person name="Hensen N."/>
            <person name="Bonometti L."/>
            <person name="Westerberg I."/>
            <person name="Brannstrom I.O."/>
            <person name="Guillou S."/>
            <person name="Cros-Aarteil S."/>
            <person name="Calhoun S."/>
            <person name="Haridas S."/>
            <person name="Kuo A."/>
            <person name="Mondo S."/>
            <person name="Pangilinan J."/>
            <person name="Riley R."/>
            <person name="Labutti K."/>
            <person name="Andreopoulos B."/>
            <person name="Lipzen A."/>
            <person name="Chen C."/>
            <person name="Yanf M."/>
            <person name="Daum C."/>
            <person name="Ng V."/>
            <person name="Clum A."/>
            <person name="Ohm R."/>
            <person name="Martin F."/>
            <person name="Silar P."/>
            <person name="Natvig D."/>
            <person name="Lalanne C."/>
            <person name="Gautier V."/>
            <person name="Ament-Velasquez S.L."/>
            <person name="Kruys A."/>
            <person name="Hutchinson M.I."/>
            <person name="Powell A.J."/>
            <person name="Barry K."/>
            <person name="Miller A.N."/>
            <person name="Grigoriev I.V."/>
            <person name="Debuchy R."/>
            <person name="Gladieux P."/>
            <person name="Thoren M.H."/>
            <person name="Johannesson H."/>
        </authorList>
    </citation>
    <scope>NUCLEOTIDE SEQUENCE</scope>
    <source>
        <strain evidence="1">PSN309</strain>
    </source>
</reference>
<protein>
    <submittedName>
        <fullName evidence="1">Uncharacterized protein</fullName>
    </submittedName>
</protein>
<reference evidence="1" key="1">
    <citation type="journal article" date="2023" name="Mol. Phylogenet. Evol.">
        <title>Genome-scale phylogeny and comparative genomics of the fungal order Sordariales.</title>
        <authorList>
            <person name="Hensen N."/>
            <person name="Bonometti L."/>
            <person name="Westerberg I."/>
            <person name="Brannstrom I.O."/>
            <person name="Guillou S."/>
            <person name="Cros-Aarteil S."/>
            <person name="Calhoun S."/>
            <person name="Haridas S."/>
            <person name="Kuo A."/>
            <person name="Mondo S."/>
            <person name="Pangilinan J."/>
            <person name="Riley R."/>
            <person name="LaButti K."/>
            <person name="Andreopoulos B."/>
            <person name="Lipzen A."/>
            <person name="Chen C."/>
            <person name="Yan M."/>
            <person name="Daum C."/>
            <person name="Ng V."/>
            <person name="Clum A."/>
            <person name="Steindorff A."/>
            <person name="Ohm R.A."/>
            <person name="Martin F."/>
            <person name="Silar P."/>
            <person name="Natvig D.O."/>
            <person name="Lalanne C."/>
            <person name="Gautier V."/>
            <person name="Ament-Velasquez S.L."/>
            <person name="Kruys A."/>
            <person name="Hutchinson M.I."/>
            <person name="Powell A.J."/>
            <person name="Barry K."/>
            <person name="Miller A.N."/>
            <person name="Grigoriev I.V."/>
            <person name="Debuchy R."/>
            <person name="Gladieux P."/>
            <person name="Hiltunen Thoren M."/>
            <person name="Johannesson H."/>
        </authorList>
    </citation>
    <scope>NUCLEOTIDE SEQUENCE</scope>
    <source>
        <strain evidence="1">PSN309</strain>
    </source>
</reference>
<proteinExistence type="predicted"/>
<gene>
    <name evidence="1" type="ORF">QBC35DRAFT_123527</name>
</gene>
<keyword evidence="2" id="KW-1185">Reference proteome</keyword>
<dbReference type="AlphaFoldDB" id="A0AAN6WX69"/>